<dbReference type="InterPro" id="IPR050353">
    <property type="entry name" value="PyrK_electron_transfer"/>
</dbReference>
<dbReference type="InterPro" id="IPR019480">
    <property type="entry name" value="Dihydroorotate_DH_Fe-S-bd"/>
</dbReference>
<dbReference type="GO" id="GO:0016491">
    <property type="term" value="F:oxidoreductase activity"/>
    <property type="evidence" value="ECO:0007669"/>
    <property type="project" value="InterPro"/>
</dbReference>
<feature type="domain" description="FAD-binding FR-type" evidence="1">
    <location>
        <begin position="15"/>
        <end position="113"/>
    </location>
</feature>
<gene>
    <name evidence="2" type="ORF">B1B_06993</name>
</gene>
<dbReference type="GO" id="GO:0050660">
    <property type="term" value="F:flavin adenine dinucleotide binding"/>
    <property type="evidence" value="ECO:0007669"/>
    <property type="project" value="InterPro"/>
</dbReference>
<reference evidence="2" key="2">
    <citation type="journal article" date="2014" name="ISME J.">
        <title>Microbial stratification in low pH oxic and suboxic macroscopic growths along an acid mine drainage.</title>
        <authorList>
            <person name="Mendez-Garcia C."/>
            <person name="Mesa V."/>
            <person name="Sprenger R.R."/>
            <person name="Richter M."/>
            <person name="Diez M.S."/>
            <person name="Solano J."/>
            <person name="Bargiela R."/>
            <person name="Golyshina O.V."/>
            <person name="Manteca A."/>
            <person name="Ramos J.L."/>
            <person name="Gallego J.R."/>
            <person name="Llorente I."/>
            <person name="Martins Dos Santos V.A."/>
            <person name="Jensen O.N."/>
            <person name="Pelaez A.I."/>
            <person name="Sanchez J."/>
            <person name="Ferrer M."/>
        </authorList>
    </citation>
    <scope>NUCLEOTIDE SEQUENCE</scope>
</reference>
<dbReference type="InterPro" id="IPR001433">
    <property type="entry name" value="OxRdtase_FAD/NAD-bd"/>
</dbReference>
<organism evidence="2">
    <name type="scientific">mine drainage metagenome</name>
    <dbReference type="NCBI Taxonomy" id="410659"/>
    <lineage>
        <taxon>unclassified sequences</taxon>
        <taxon>metagenomes</taxon>
        <taxon>ecological metagenomes</taxon>
    </lineage>
</organism>
<dbReference type="SUPFAM" id="SSF63380">
    <property type="entry name" value="Riboflavin synthase domain-like"/>
    <property type="match status" value="1"/>
</dbReference>
<sequence length="285" mass="31567">MAARGADPEAPSSPWVPLPFSVRERKSETPDTVTIVLAPQNRSRALSFLPGQFNMLYLFGVGEAPISICGNTDWKDRYVHTIRGVGKITTALCRSGPGSVVGVRGPYGIGWPLDQAYGKDVVIVGGGLGLPPLRPLLYELLRRRDQFGRIEVIYGARTPKDLVYYDEIQSWRARSDLRFQTTVDAAEREWYGDVGVVTARLPDARFEPKQTVAYLCGPEIMMKLTAQALVARGVAPDSIWLSMERNMKCAVGICGHCQFGPDFVCRDGPVFRYTAIERALSVREI</sequence>
<dbReference type="Gene3D" id="3.40.50.80">
    <property type="entry name" value="Nucleotide-binding domain of ferredoxin-NADP reductase (FNR) module"/>
    <property type="match status" value="1"/>
</dbReference>
<dbReference type="PROSITE" id="PS51384">
    <property type="entry name" value="FAD_FR"/>
    <property type="match status" value="1"/>
</dbReference>
<dbReference type="InterPro" id="IPR001709">
    <property type="entry name" value="Flavoprot_Pyr_Nucl_cyt_Rdtase"/>
</dbReference>
<reference evidence="2" key="1">
    <citation type="submission" date="2013-08" db="EMBL/GenBank/DDBJ databases">
        <authorList>
            <person name="Mendez C."/>
            <person name="Richter M."/>
            <person name="Ferrer M."/>
            <person name="Sanchez J."/>
        </authorList>
    </citation>
    <scope>NUCLEOTIDE SEQUENCE</scope>
</reference>
<dbReference type="InterPro" id="IPR039261">
    <property type="entry name" value="FNR_nucleotide-bd"/>
</dbReference>
<comment type="caution">
    <text evidence="2">The sequence shown here is derived from an EMBL/GenBank/DDBJ whole genome shotgun (WGS) entry which is preliminary data.</text>
</comment>
<dbReference type="Pfam" id="PF10418">
    <property type="entry name" value="DHODB_Fe-S_bind"/>
    <property type="match status" value="1"/>
</dbReference>
<dbReference type="SUPFAM" id="SSF52343">
    <property type="entry name" value="Ferredoxin reductase-like, C-terminal NADP-linked domain"/>
    <property type="match status" value="1"/>
</dbReference>
<dbReference type="Pfam" id="PF00175">
    <property type="entry name" value="NAD_binding_1"/>
    <property type="match status" value="1"/>
</dbReference>
<dbReference type="GO" id="GO:0006221">
    <property type="term" value="P:pyrimidine nucleotide biosynthetic process"/>
    <property type="evidence" value="ECO:0007669"/>
    <property type="project" value="InterPro"/>
</dbReference>
<dbReference type="CDD" id="cd06221">
    <property type="entry name" value="sulfite_reductase_like"/>
    <property type="match status" value="1"/>
</dbReference>
<protein>
    <submittedName>
        <fullName evidence="2">Oxidoreductase FAD/NAD(P)-binding domain protein</fullName>
    </submittedName>
</protein>
<dbReference type="PIRSF" id="PIRSF006816">
    <property type="entry name" value="Cyc3_hyd_g"/>
    <property type="match status" value="1"/>
</dbReference>
<dbReference type="Gene3D" id="2.40.30.10">
    <property type="entry name" value="Translation factors"/>
    <property type="match status" value="1"/>
</dbReference>
<dbReference type="GO" id="GO:0051537">
    <property type="term" value="F:2 iron, 2 sulfur cluster binding"/>
    <property type="evidence" value="ECO:0007669"/>
    <property type="project" value="InterPro"/>
</dbReference>
<dbReference type="AlphaFoldDB" id="T1CAL3"/>
<dbReference type="PANTHER" id="PTHR43513">
    <property type="entry name" value="DIHYDROOROTATE DEHYDROGENASE B (NAD(+)), ELECTRON TRANSFER SUBUNIT"/>
    <property type="match status" value="1"/>
</dbReference>
<dbReference type="PRINTS" id="PR00410">
    <property type="entry name" value="PHEHYDRXLASE"/>
</dbReference>
<dbReference type="InterPro" id="IPR017927">
    <property type="entry name" value="FAD-bd_FR_type"/>
</dbReference>
<dbReference type="PRINTS" id="PR00371">
    <property type="entry name" value="FPNCR"/>
</dbReference>
<dbReference type="InterPro" id="IPR012165">
    <property type="entry name" value="Cyt_c3_hydrogenase_gsu"/>
</dbReference>
<dbReference type="PANTHER" id="PTHR43513:SF1">
    <property type="entry name" value="ANAEROBIC SULFITE REDUCTASE SUBUNIT B"/>
    <property type="match status" value="1"/>
</dbReference>
<evidence type="ECO:0000313" key="2">
    <source>
        <dbReference type="EMBL" id="EQD63555.1"/>
    </source>
</evidence>
<name>T1CAL3_9ZZZZ</name>
<proteinExistence type="predicted"/>
<dbReference type="InterPro" id="IPR017938">
    <property type="entry name" value="Riboflavin_synthase-like_b-brl"/>
</dbReference>
<evidence type="ECO:0000259" key="1">
    <source>
        <dbReference type="PROSITE" id="PS51384"/>
    </source>
</evidence>
<accession>T1CAL3</accession>
<dbReference type="EMBL" id="AUZY01004440">
    <property type="protein sequence ID" value="EQD63555.1"/>
    <property type="molecule type" value="Genomic_DNA"/>
</dbReference>